<feature type="region of interest" description="Disordered" evidence="9">
    <location>
        <begin position="54"/>
        <end position="186"/>
    </location>
</feature>
<evidence type="ECO:0000256" key="10">
    <source>
        <dbReference type="SAM" id="Phobius"/>
    </source>
</evidence>
<dbReference type="GO" id="GO:0004751">
    <property type="term" value="F:ribose-5-phosphate isomerase activity"/>
    <property type="evidence" value="ECO:0007669"/>
    <property type="project" value="UniProtKB-EC"/>
</dbReference>
<evidence type="ECO:0000256" key="7">
    <source>
        <dbReference type="ARBA" id="ARBA00029734"/>
    </source>
</evidence>
<dbReference type="InterPro" id="IPR004788">
    <property type="entry name" value="Ribose5P_isomerase_type_A"/>
</dbReference>
<evidence type="ECO:0000256" key="1">
    <source>
        <dbReference type="ARBA" id="ARBA00001713"/>
    </source>
</evidence>
<dbReference type="Proteomes" id="UP001221413">
    <property type="component" value="Unassembled WGS sequence"/>
</dbReference>
<keyword evidence="10" id="KW-0812">Transmembrane</keyword>
<evidence type="ECO:0000256" key="2">
    <source>
        <dbReference type="ARBA" id="ARBA00004988"/>
    </source>
</evidence>
<keyword evidence="6 11" id="KW-0413">Isomerase</keyword>
<dbReference type="GO" id="GO:0009052">
    <property type="term" value="P:pentose-phosphate shunt, non-oxidative branch"/>
    <property type="evidence" value="ECO:0007669"/>
    <property type="project" value="InterPro"/>
</dbReference>
<dbReference type="PANTHER" id="PTHR11934:SF0">
    <property type="entry name" value="RIBOSE-5-PHOSPHATE ISOMERASE"/>
    <property type="match status" value="1"/>
</dbReference>
<dbReference type="Gene3D" id="3.40.50.1360">
    <property type="match status" value="1"/>
</dbReference>
<evidence type="ECO:0000256" key="5">
    <source>
        <dbReference type="ARBA" id="ARBA00019150"/>
    </source>
</evidence>
<dbReference type="EC" id="5.3.1.6" evidence="4"/>
<dbReference type="Pfam" id="PF06026">
    <property type="entry name" value="Rib_5-P_isom_A"/>
    <property type="match status" value="1"/>
</dbReference>
<evidence type="ECO:0000256" key="3">
    <source>
        <dbReference type="ARBA" id="ARBA00008088"/>
    </source>
</evidence>
<keyword evidence="10" id="KW-1133">Transmembrane helix</keyword>
<feature type="compositionally biased region" description="Basic residues" evidence="9">
    <location>
        <begin position="131"/>
        <end position="144"/>
    </location>
</feature>
<evidence type="ECO:0000313" key="11">
    <source>
        <dbReference type="EMBL" id="KAJ6259710.1"/>
    </source>
</evidence>
<feature type="compositionally biased region" description="Basic and acidic residues" evidence="9">
    <location>
        <begin position="65"/>
        <end position="82"/>
    </location>
</feature>
<feature type="compositionally biased region" description="Polar residues" evidence="9">
    <location>
        <begin position="99"/>
        <end position="115"/>
    </location>
</feature>
<keyword evidence="12" id="KW-1185">Reference proteome</keyword>
<proteinExistence type="inferred from homology"/>
<dbReference type="Gene3D" id="3.30.70.260">
    <property type="match status" value="1"/>
</dbReference>
<dbReference type="GO" id="GO:0006014">
    <property type="term" value="P:D-ribose metabolic process"/>
    <property type="evidence" value="ECO:0007669"/>
    <property type="project" value="TreeGrafter"/>
</dbReference>
<sequence>MSLAPSSQSALVKIIAPSLVIIYILRHFYMKRYSKARVSDGIAERMNRLLSRVRGGSLKRASSGRRVEKKPDPKDGERPVQKDEEEPETDPSHDPPTDKLSSLIKSPDTYGSTESLDGAPEASADSTPKALSRRSSHSQSRKKSPLSQHVNFQSPEAKPAPESEDTVPVPTPTPSRASSRRSPKQRLRGIVPSILSIVSSAASAKSERSEATFHQPRSTATMRRLAAYKAVDDNFPTSQPAYVAIGSGATMVQVVERISQYSFRQLANVTFVSTGVASEHIMASYKLRPITSLNLLSPEQKIDVYFDTADEVDDGLNCIRGRTGNLHLERIIALRSDSFVCIVDCYKRAPMLFTTGKPMTVEVTPDSYFHVLQELRASGATAVLRSGEPAMSGPCFTGRGTYLVDSSWPPLRNSDDEVRRLAEMVKQIHGVVDHGLFYDGETYWNGRPSRVYVGLDDGTVATLEARS</sequence>
<keyword evidence="10" id="KW-0472">Membrane</keyword>
<protein>
    <recommendedName>
        <fullName evidence="5">Ribose-5-phosphate isomerase</fullName>
        <ecNumber evidence="4">5.3.1.6</ecNumber>
    </recommendedName>
    <alternativeName>
        <fullName evidence="8">D-ribose-5-phosphate ketol-isomerase</fullName>
    </alternativeName>
    <alternativeName>
        <fullName evidence="7">Phosphoriboisomerase</fullName>
    </alternativeName>
</protein>
<gene>
    <name evidence="11" type="ORF">Dda_5348</name>
</gene>
<comment type="catalytic activity">
    <reaction evidence="1">
        <text>aldehydo-D-ribose 5-phosphate = D-ribulose 5-phosphate</text>
        <dbReference type="Rhea" id="RHEA:14657"/>
        <dbReference type="ChEBI" id="CHEBI:58121"/>
        <dbReference type="ChEBI" id="CHEBI:58273"/>
        <dbReference type="EC" id="5.3.1.6"/>
    </reaction>
</comment>
<dbReference type="PANTHER" id="PTHR11934">
    <property type="entry name" value="RIBOSE-5-PHOSPHATE ISOMERASE"/>
    <property type="match status" value="1"/>
</dbReference>
<comment type="pathway">
    <text evidence="2">Carbohydrate degradation; pentose phosphate pathway; D-ribose 5-phosphate from D-ribulose 5-phosphate (non-oxidative stage): step 1/1.</text>
</comment>
<feature type="transmembrane region" description="Helical" evidence="10">
    <location>
        <begin position="6"/>
        <end position="25"/>
    </location>
</feature>
<comment type="caution">
    <text evidence="11">The sequence shown here is derived from an EMBL/GenBank/DDBJ whole genome shotgun (WGS) entry which is preliminary data.</text>
</comment>
<comment type="similarity">
    <text evidence="3">Belongs to the ribose 5-phosphate isomerase family.</text>
</comment>
<reference evidence="11" key="1">
    <citation type="submission" date="2023-01" db="EMBL/GenBank/DDBJ databases">
        <title>The chitinases involved in constricting ring structure development in the nematode-trapping fungus Drechslerella dactyloides.</title>
        <authorList>
            <person name="Wang R."/>
            <person name="Zhang L."/>
            <person name="Tang P."/>
            <person name="Li S."/>
            <person name="Liang L."/>
        </authorList>
    </citation>
    <scope>NUCLEOTIDE SEQUENCE</scope>
    <source>
        <strain evidence="11">YMF1.00031</strain>
    </source>
</reference>
<dbReference type="InterPro" id="IPR037171">
    <property type="entry name" value="NagB/RpiA_transferase-like"/>
</dbReference>
<evidence type="ECO:0000256" key="6">
    <source>
        <dbReference type="ARBA" id="ARBA00023235"/>
    </source>
</evidence>
<dbReference type="GO" id="GO:0005737">
    <property type="term" value="C:cytoplasm"/>
    <property type="evidence" value="ECO:0007669"/>
    <property type="project" value="TreeGrafter"/>
</dbReference>
<name>A0AAD6IY41_DREDA</name>
<dbReference type="AlphaFoldDB" id="A0AAD6IY41"/>
<evidence type="ECO:0000256" key="8">
    <source>
        <dbReference type="ARBA" id="ARBA00032273"/>
    </source>
</evidence>
<dbReference type="EMBL" id="JAQGDS010000006">
    <property type="protein sequence ID" value="KAJ6259710.1"/>
    <property type="molecule type" value="Genomic_DNA"/>
</dbReference>
<dbReference type="SUPFAM" id="SSF100950">
    <property type="entry name" value="NagB/RpiA/CoA transferase-like"/>
    <property type="match status" value="1"/>
</dbReference>
<accession>A0AAD6IY41</accession>
<organism evidence="11 12">
    <name type="scientific">Drechslerella dactyloides</name>
    <name type="common">Nematode-trapping fungus</name>
    <name type="synonym">Arthrobotrys dactyloides</name>
    <dbReference type="NCBI Taxonomy" id="74499"/>
    <lineage>
        <taxon>Eukaryota</taxon>
        <taxon>Fungi</taxon>
        <taxon>Dikarya</taxon>
        <taxon>Ascomycota</taxon>
        <taxon>Pezizomycotina</taxon>
        <taxon>Orbiliomycetes</taxon>
        <taxon>Orbiliales</taxon>
        <taxon>Orbiliaceae</taxon>
        <taxon>Drechslerella</taxon>
    </lineage>
</organism>
<evidence type="ECO:0000256" key="9">
    <source>
        <dbReference type="SAM" id="MobiDB-lite"/>
    </source>
</evidence>
<evidence type="ECO:0000313" key="12">
    <source>
        <dbReference type="Proteomes" id="UP001221413"/>
    </source>
</evidence>
<dbReference type="SUPFAM" id="SSF75445">
    <property type="entry name" value="D-ribose-5-phosphate isomerase (RpiA), lid domain"/>
    <property type="match status" value="1"/>
</dbReference>
<evidence type="ECO:0000256" key="4">
    <source>
        <dbReference type="ARBA" id="ARBA00011959"/>
    </source>
</evidence>